<comment type="caution">
    <text evidence="2">The sequence shown here is derived from an EMBL/GenBank/DDBJ whole genome shotgun (WGS) entry which is preliminary data.</text>
</comment>
<accession>A0A4C1X4T5</accession>
<sequence length="123" mass="13227">MKNNTSKPKVGIRTQADKGHEANTSDAQTPSFSEAVPFSKTETSWNHDIRLHKPQNKKYETGPKQKDTSAPPLVSVPTKAASVPVQVPAGTSALLILAPAALHMRGRLHANTLSLTTSCCRND</sequence>
<dbReference type="EMBL" id="BGZK01000725">
    <property type="protein sequence ID" value="GBP58002.1"/>
    <property type="molecule type" value="Genomic_DNA"/>
</dbReference>
<name>A0A4C1X4T5_EUMVA</name>
<reference evidence="2 3" key="1">
    <citation type="journal article" date="2019" name="Commun. Biol.">
        <title>The bagworm genome reveals a unique fibroin gene that provides high tensile strength.</title>
        <authorList>
            <person name="Kono N."/>
            <person name="Nakamura H."/>
            <person name="Ohtoshi R."/>
            <person name="Tomita M."/>
            <person name="Numata K."/>
            <person name="Arakawa K."/>
        </authorList>
    </citation>
    <scope>NUCLEOTIDE SEQUENCE [LARGE SCALE GENOMIC DNA]</scope>
</reference>
<protein>
    <submittedName>
        <fullName evidence="2">Uncharacterized protein</fullName>
    </submittedName>
</protein>
<feature type="compositionally biased region" description="Basic and acidic residues" evidence="1">
    <location>
        <begin position="45"/>
        <end position="67"/>
    </location>
</feature>
<dbReference type="AlphaFoldDB" id="A0A4C1X4T5"/>
<proteinExistence type="predicted"/>
<organism evidence="2 3">
    <name type="scientific">Eumeta variegata</name>
    <name type="common">Bagworm moth</name>
    <name type="synonym">Eumeta japonica</name>
    <dbReference type="NCBI Taxonomy" id="151549"/>
    <lineage>
        <taxon>Eukaryota</taxon>
        <taxon>Metazoa</taxon>
        <taxon>Ecdysozoa</taxon>
        <taxon>Arthropoda</taxon>
        <taxon>Hexapoda</taxon>
        <taxon>Insecta</taxon>
        <taxon>Pterygota</taxon>
        <taxon>Neoptera</taxon>
        <taxon>Endopterygota</taxon>
        <taxon>Lepidoptera</taxon>
        <taxon>Glossata</taxon>
        <taxon>Ditrysia</taxon>
        <taxon>Tineoidea</taxon>
        <taxon>Psychidae</taxon>
        <taxon>Oiketicinae</taxon>
        <taxon>Eumeta</taxon>
    </lineage>
</organism>
<evidence type="ECO:0000313" key="3">
    <source>
        <dbReference type="Proteomes" id="UP000299102"/>
    </source>
</evidence>
<evidence type="ECO:0000256" key="1">
    <source>
        <dbReference type="SAM" id="MobiDB-lite"/>
    </source>
</evidence>
<keyword evidence="3" id="KW-1185">Reference proteome</keyword>
<evidence type="ECO:0000313" key="2">
    <source>
        <dbReference type="EMBL" id="GBP58002.1"/>
    </source>
</evidence>
<dbReference type="Proteomes" id="UP000299102">
    <property type="component" value="Unassembled WGS sequence"/>
</dbReference>
<feature type="region of interest" description="Disordered" evidence="1">
    <location>
        <begin position="1"/>
        <end position="75"/>
    </location>
</feature>
<gene>
    <name evidence="2" type="ORF">EVAR_32933_1</name>
</gene>